<evidence type="ECO:0008006" key="2">
    <source>
        <dbReference type="Google" id="ProtNLM"/>
    </source>
</evidence>
<organism evidence="1">
    <name type="scientific">hydrothermal vent metagenome</name>
    <dbReference type="NCBI Taxonomy" id="652676"/>
    <lineage>
        <taxon>unclassified sequences</taxon>
        <taxon>metagenomes</taxon>
        <taxon>ecological metagenomes</taxon>
    </lineage>
</organism>
<gene>
    <name evidence="1" type="ORF">MNB_SV-8-674</name>
</gene>
<dbReference type="EMBL" id="FPHD01000001">
    <property type="protein sequence ID" value="SFV49895.1"/>
    <property type="molecule type" value="Genomic_DNA"/>
</dbReference>
<proteinExistence type="predicted"/>
<accession>A0A1W1B8T2</accession>
<evidence type="ECO:0000313" key="1">
    <source>
        <dbReference type="EMBL" id="SFV49895.1"/>
    </source>
</evidence>
<reference evidence="1" key="1">
    <citation type="submission" date="2016-10" db="EMBL/GenBank/DDBJ databases">
        <authorList>
            <person name="de Groot N.N."/>
        </authorList>
    </citation>
    <scope>NUCLEOTIDE SEQUENCE</scope>
</reference>
<dbReference type="AlphaFoldDB" id="A0A1W1B8T2"/>
<sequence length="202" mass="22114">MKYPDFFDKVPSIDLQDPLSDFLGAFEEGKLQISYLECVKLAGHSCPTVAGAYLIALHGLKALYGTELPQRGNIHVSMRESEAEGVTGVICNVISFIAGANGAGGFKGLNGKMSRNNLVNYNVPMDGEVKLTRTDTNQSVTLSYDSSMVPGDPMMQPLMGKCMQGLATPEEKKEFGRLWQTRVERILLSTELWDTMITITKG</sequence>
<name>A0A1W1B8T2_9ZZZZ</name>
<protein>
    <recommendedName>
        <fullName evidence="2">Formylmethanofuran dehydrogenase subunit E domain-containing protein</fullName>
    </recommendedName>
</protein>